<evidence type="ECO:0000256" key="7">
    <source>
        <dbReference type="ARBA" id="ARBA00023237"/>
    </source>
</evidence>
<dbReference type="EMBL" id="FNGS01000001">
    <property type="protein sequence ID" value="SDL13328.1"/>
    <property type="molecule type" value="Genomic_DNA"/>
</dbReference>
<evidence type="ECO:0000256" key="5">
    <source>
        <dbReference type="ARBA" id="ARBA00022692"/>
    </source>
</evidence>
<dbReference type="GO" id="GO:0009279">
    <property type="term" value="C:cell outer membrane"/>
    <property type="evidence" value="ECO:0007669"/>
    <property type="project" value="UniProtKB-SubCell"/>
</dbReference>
<dbReference type="PANTHER" id="PTHR30026:SF20">
    <property type="entry name" value="OUTER MEMBRANE PROTEIN TOLC"/>
    <property type="match status" value="1"/>
</dbReference>
<comment type="subcellular location">
    <subcellularLocation>
        <location evidence="1">Cell outer membrane</location>
    </subcellularLocation>
</comment>
<dbReference type="Gene3D" id="1.20.1600.10">
    <property type="entry name" value="Outer membrane efflux proteins (OEP)"/>
    <property type="match status" value="1"/>
</dbReference>
<dbReference type="OrthoDB" id="916581at2"/>
<keyword evidence="7" id="KW-0998">Cell outer membrane</keyword>
<keyword evidence="9" id="KW-1185">Reference proteome</keyword>
<dbReference type="InterPro" id="IPR003423">
    <property type="entry name" value="OMP_efflux"/>
</dbReference>
<accession>A0A1G9HK06</accession>
<organism evidence="8 9">
    <name type="scientific">Siphonobacter aquaeclarae</name>
    <dbReference type="NCBI Taxonomy" id="563176"/>
    <lineage>
        <taxon>Bacteria</taxon>
        <taxon>Pseudomonadati</taxon>
        <taxon>Bacteroidota</taxon>
        <taxon>Cytophagia</taxon>
        <taxon>Cytophagales</taxon>
        <taxon>Cytophagaceae</taxon>
        <taxon>Siphonobacter</taxon>
    </lineage>
</organism>
<sequence>MYRFVLFLLLLTAVPGYSQRRIPLEEAIGLALRNNTALKVSADRIQIADARFRQVKDRALPQTSASLQAARLSILSPFELNMGGPEPAFALPPTSFWSTIGMVSAGKEIFSGFAEKSAHKSAELLAEASRLDAEKDSREIEYAVVASYYNIYKLMQSARILDENRELLLRKEQDVKNMLREGILTSNELLKIQLQQSNLELSRVDVRNAQEAALFNLGTLLGVETPVAIDTTLKLTDALPDQLGDLLGQAETSRSELKANVLRIKSAESNLTQTRSVLYPHVSASAMYLYLNPNKNVIPDRHTFLQAVNLGVSVHYSISSLYAAKGKIQEARLNIDQARHLNTLQEEQIRNEVFGLFRSGISAREKIRVSETALAQASRSFTLTESKFRNGLLLSSDLLESQNLLLQAQLQLLNSRVDAQLTYYKLQKAIGNPVH</sequence>
<dbReference type="Pfam" id="PF02321">
    <property type="entry name" value="OEP"/>
    <property type="match status" value="1"/>
</dbReference>
<evidence type="ECO:0000256" key="4">
    <source>
        <dbReference type="ARBA" id="ARBA00022452"/>
    </source>
</evidence>
<reference evidence="8 9" key="1">
    <citation type="submission" date="2016-10" db="EMBL/GenBank/DDBJ databases">
        <authorList>
            <person name="de Groot N.N."/>
        </authorList>
    </citation>
    <scope>NUCLEOTIDE SEQUENCE [LARGE SCALE GENOMIC DNA]</scope>
    <source>
        <strain evidence="8 9">DSM 21668</strain>
    </source>
</reference>
<keyword evidence="6" id="KW-0472">Membrane</keyword>
<dbReference type="Proteomes" id="UP000198901">
    <property type="component" value="Unassembled WGS sequence"/>
</dbReference>
<comment type="similarity">
    <text evidence="2">Belongs to the outer membrane factor (OMF) (TC 1.B.17) family.</text>
</comment>
<keyword evidence="5" id="KW-0812">Transmembrane</keyword>
<gene>
    <name evidence="8" type="ORF">SAMN04488090_0092</name>
</gene>
<keyword evidence="4" id="KW-1134">Transmembrane beta strand</keyword>
<evidence type="ECO:0000256" key="6">
    <source>
        <dbReference type="ARBA" id="ARBA00023136"/>
    </source>
</evidence>
<dbReference type="SUPFAM" id="SSF56954">
    <property type="entry name" value="Outer membrane efflux proteins (OEP)"/>
    <property type="match status" value="1"/>
</dbReference>
<dbReference type="InterPro" id="IPR051906">
    <property type="entry name" value="TolC-like"/>
</dbReference>
<dbReference type="AlphaFoldDB" id="A0A1G9HK06"/>
<protein>
    <submittedName>
        <fullName evidence="8">Outer membrane protein TolC</fullName>
    </submittedName>
</protein>
<evidence type="ECO:0000256" key="1">
    <source>
        <dbReference type="ARBA" id="ARBA00004442"/>
    </source>
</evidence>
<evidence type="ECO:0000256" key="2">
    <source>
        <dbReference type="ARBA" id="ARBA00007613"/>
    </source>
</evidence>
<dbReference type="GO" id="GO:0015562">
    <property type="term" value="F:efflux transmembrane transporter activity"/>
    <property type="evidence" value="ECO:0007669"/>
    <property type="project" value="InterPro"/>
</dbReference>
<dbReference type="GO" id="GO:0015288">
    <property type="term" value="F:porin activity"/>
    <property type="evidence" value="ECO:0007669"/>
    <property type="project" value="TreeGrafter"/>
</dbReference>
<dbReference type="STRING" id="563176.SAMN04488090_0092"/>
<dbReference type="RefSeq" id="WP_093196437.1">
    <property type="nucleotide sequence ID" value="NZ_FNGS01000001.1"/>
</dbReference>
<evidence type="ECO:0000313" key="8">
    <source>
        <dbReference type="EMBL" id="SDL13328.1"/>
    </source>
</evidence>
<evidence type="ECO:0000313" key="9">
    <source>
        <dbReference type="Proteomes" id="UP000198901"/>
    </source>
</evidence>
<dbReference type="GO" id="GO:1990281">
    <property type="term" value="C:efflux pump complex"/>
    <property type="evidence" value="ECO:0007669"/>
    <property type="project" value="TreeGrafter"/>
</dbReference>
<proteinExistence type="inferred from homology"/>
<dbReference type="PANTHER" id="PTHR30026">
    <property type="entry name" value="OUTER MEMBRANE PROTEIN TOLC"/>
    <property type="match status" value="1"/>
</dbReference>
<evidence type="ECO:0000256" key="3">
    <source>
        <dbReference type="ARBA" id="ARBA00022448"/>
    </source>
</evidence>
<name>A0A1G9HK06_9BACT</name>
<keyword evidence="3" id="KW-0813">Transport</keyword>